<gene>
    <name evidence="2" type="ORF">RCL2_002778900</name>
</gene>
<evidence type="ECO:0008006" key="4">
    <source>
        <dbReference type="Google" id="ProtNLM"/>
    </source>
</evidence>
<accession>A0A8H3M647</accession>
<organism evidence="2 3">
    <name type="scientific">Rhizophagus clarus</name>
    <dbReference type="NCBI Taxonomy" id="94130"/>
    <lineage>
        <taxon>Eukaryota</taxon>
        <taxon>Fungi</taxon>
        <taxon>Fungi incertae sedis</taxon>
        <taxon>Mucoromycota</taxon>
        <taxon>Glomeromycotina</taxon>
        <taxon>Glomeromycetes</taxon>
        <taxon>Glomerales</taxon>
        <taxon>Glomeraceae</taxon>
        <taxon>Rhizophagus</taxon>
    </lineage>
</organism>
<name>A0A8H3M647_9GLOM</name>
<reference evidence="2" key="1">
    <citation type="submission" date="2019-10" db="EMBL/GenBank/DDBJ databases">
        <title>Conservation and host-specific expression of non-tandemly repeated heterogenous ribosome RNA gene in arbuscular mycorrhizal fungi.</title>
        <authorList>
            <person name="Maeda T."/>
            <person name="Kobayashi Y."/>
            <person name="Nakagawa T."/>
            <person name="Ezawa T."/>
            <person name="Yamaguchi K."/>
            <person name="Bino T."/>
            <person name="Nishimoto Y."/>
            <person name="Shigenobu S."/>
            <person name="Kawaguchi M."/>
        </authorList>
    </citation>
    <scope>NUCLEOTIDE SEQUENCE</scope>
    <source>
        <strain evidence="2">HR1</strain>
    </source>
</reference>
<proteinExistence type="predicted"/>
<evidence type="ECO:0000256" key="1">
    <source>
        <dbReference type="SAM" id="MobiDB-lite"/>
    </source>
</evidence>
<comment type="caution">
    <text evidence="2">The sequence shown here is derived from an EMBL/GenBank/DDBJ whole genome shotgun (WGS) entry which is preliminary data.</text>
</comment>
<protein>
    <recommendedName>
        <fullName evidence="4">SAM domain-containing protein</fullName>
    </recommendedName>
</protein>
<evidence type="ECO:0000313" key="2">
    <source>
        <dbReference type="EMBL" id="GET01379.1"/>
    </source>
</evidence>
<dbReference type="AlphaFoldDB" id="A0A8H3M647"/>
<dbReference type="Proteomes" id="UP000615446">
    <property type="component" value="Unassembled WGS sequence"/>
</dbReference>
<feature type="region of interest" description="Disordered" evidence="1">
    <location>
        <begin position="246"/>
        <end position="283"/>
    </location>
</feature>
<dbReference type="EMBL" id="BLAL01000298">
    <property type="protein sequence ID" value="GET01379.1"/>
    <property type="molecule type" value="Genomic_DNA"/>
</dbReference>
<evidence type="ECO:0000313" key="3">
    <source>
        <dbReference type="Proteomes" id="UP000615446"/>
    </source>
</evidence>
<sequence length="427" mass="48683">MMQKYLSGTCYLCQKYLIYFNSEFCKSCECDKSARPVRVSKPGRKEQIYSHVFNPNSEELKAANQLLFSANKKKKTSDKSIKKEDKSIAKRKDSSIVKKEFNNNKSINKVSTISVTKMSDNCIDIKSEQNASKISEAEEYDIDEIKLQIVIEKEGKKTSTSKAITIKPVEYINVVERINDAVRKMLNNKKLKSGDYKMSYKAINAHGLPNTLEDKLDFNKFVKDYKRVTSANKKMSIIIVIDDPKRSKDSNESSASEEDVSNKKKKKSHFIQENSTSEEDINKNATYDVPHTYPTFSTMLGALVDKNNNGIQNSTTTTSTPSAAPSNPIVIQIPFHYPYFYSNTLSNTLIQLPLLSPGIHELPFISEFLHILDQKYSNNVYSKFEGVFLQEKITVNAIKDLTDEEMVKLGVNKIGWQKNIRQVTQRY</sequence>
<dbReference type="OrthoDB" id="2406270at2759"/>